<dbReference type="Gene3D" id="3.15.10.10">
    <property type="entry name" value="Bactericidal permeability-increasing protein, domain 1"/>
    <property type="match status" value="1"/>
</dbReference>
<evidence type="ECO:0000313" key="4">
    <source>
        <dbReference type="Proteomes" id="UP001283361"/>
    </source>
</evidence>
<comment type="caution">
    <text evidence="3">The sequence shown here is derived from an EMBL/GenBank/DDBJ whole genome shotgun (WGS) entry which is preliminary data.</text>
</comment>
<protein>
    <recommendedName>
        <fullName evidence="2">Lipid-binding serum glycoprotein N-terminal domain-containing protein</fullName>
    </recommendedName>
</protein>
<dbReference type="SUPFAM" id="SSF55394">
    <property type="entry name" value="Bactericidal permeability-increasing protein, BPI"/>
    <property type="match status" value="1"/>
</dbReference>
<dbReference type="InterPro" id="IPR017942">
    <property type="entry name" value="Lipid-bd_serum_glycop_N"/>
</dbReference>
<dbReference type="GO" id="GO:0032717">
    <property type="term" value="P:negative regulation of interleukin-8 production"/>
    <property type="evidence" value="ECO:0007669"/>
    <property type="project" value="TreeGrafter"/>
</dbReference>
<dbReference type="GO" id="GO:0050829">
    <property type="term" value="P:defense response to Gram-negative bacterium"/>
    <property type="evidence" value="ECO:0007669"/>
    <property type="project" value="TreeGrafter"/>
</dbReference>
<evidence type="ECO:0000256" key="1">
    <source>
        <dbReference type="SAM" id="SignalP"/>
    </source>
</evidence>
<dbReference type="GO" id="GO:0005615">
    <property type="term" value="C:extracellular space"/>
    <property type="evidence" value="ECO:0007669"/>
    <property type="project" value="TreeGrafter"/>
</dbReference>
<sequence>MMLRFAVIFLLVGAELCASKNPGTSSTDCPSASATSAFYSISNPTNRVSLRPHGSGLTCTLSNLGISANANYRAVKGGWIHISNHGRISASLRDVSISETVTFGWSHSSGRPTISHRSCSSRINSVGVRFYGRWAWLINLFRRRLSRRFKDMLQSK</sequence>
<dbReference type="EMBL" id="JAWDGP010002052">
    <property type="protein sequence ID" value="KAK3785871.1"/>
    <property type="molecule type" value="Genomic_DNA"/>
</dbReference>
<dbReference type="PANTHER" id="PTHR10504:SF84">
    <property type="entry name" value="BACTERICIDAL PERMEABILITY-INCREASING PROTEIN"/>
    <property type="match status" value="1"/>
</dbReference>
<accession>A0AAE1AEP6</accession>
<dbReference type="InterPro" id="IPR017943">
    <property type="entry name" value="Bactericidal_perm-incr_a/b_dom"/>
</dbReference>
<keyword evidence="1" id="KW-0732">Signal</keyword>
<proteinExistence type="predicted"/>
<feature type="signal peptide" evidence="1">
    <location>
        <begin position="1"/>
        <end position="19"/>
    </location>
</feature>
<dbReference type="GO" id="GO:0032715">
    <property type="term" value="P:negative regulation of interleukin-6 production"/>
    <property type="evidence" value="ECO:0007669"/>
    <property type="project" value="TreeGrafter"/>
</dbReference>
<name>A0AAE1AEP6_9GAST</name>
<dbReference type="Pfam" id="PF01273">
    <property type="entry name" value="LBP_BPI_CETP"/>
    <property type="match status" value="1"/>
</dbReference>
<dbReference type="InterPro" id="IPR032942">
    <property type="entry name" value="BPI/LBP/Plunc"/>
</dbReference>
<evidence type="ECO:0000259" key="2">
    <source>
        <dbReference type="Pfam" id="PF01273"/>
    </source>
</evidence>
<feature type="chain" id="PRO_5042161659" description="Lipid-binding serum glycoprotein N-terminal domain-containing protein" evidence="1">
    <location>
        <begin position="20"/>
        <end position="156"/>
    </location>
</feature>
<dbReference type="GO" id="GO:0045087">
    <property type="term" value="P:innate immune response"/>
    <property type="evidence" value="ECO:0007669"/>
    <property type="project" value="TreeGrafter"/>
</dbReference>
<dbReference type="GO" id="GO:0031663">
    <property type="term" value="P:lipopolysaccharide-mediated signaling pathway"/>
    <property type="evidence" value="ECO:0007669"/>
    <property type="project" value="TreeGrafter"/>
</dbReference>
<reference evidence="3" key="1">
    <citation type="journal article" date="2023" name="G3 (Bethesda)">
        <title>A reference genome for the long-term kleptoplast-retaining sea slug Elysia crispata morphotype clarki.</title>
        <authorList>
            <person name="Eastman K.E."/>
            <person name="Pendleton A.L."/>
            <person name="Shaikh M.A."/>
            <person name="Suttiyut T."/>
            <person name="Ogas R."/>
            <person name="Tomko P."/>
            <person name="Gavelis G."/>
            <person name="Widhalm J.R."/>
            <person name="Wisecaver J.H."/>
        </authorList>
    </citation>
    <scope>NUCLEOTIDE SEQUENCE</scope>
    <source>
        <strain evidence="3">ECLA1</strain>
    </source>
</reference>
<dbReference type="GO" id="GO:0001530">
    <property type="term" value="F:lipopolysaccharide binding"/>
    <property type="evidence" value="ECO:0007669"/>
    <property type="project" value="TreeGrafter"/>
</dbReference>
<dbReference type="PANTHER" id="PTHR10504">
    <property type="entry name" value="BACTERICIDAL PERMEABILITY-INCREASING BPI PROTEIN-RELATED"/>
    <property type="match status" value="1"/>
</dbReference>
<evidence type="ECO:0000313" key="3">
    <source>
        <dbReference type="EMBL" id="KAK3785871.1"/>
    </source>
</evidence>
<dbReference type="Proteomes" id="UP001283361">
    <property type="component" value="Unassembled WGS sequence"/>
</dbReference>
<keyword evidence="4" id="KW-1185">Reference proteome</keyword>
<dbReference type="GO" id="GO:0032720">
    <property type="term" value="P:negative regulation of tumor necrosis factor production"/>
    <property type="evidence" value="ECO:0007669"/>
    <property type="project" value="TreeGrafter"/>
</dbReference>
<feature type="domain" description="Lipid-binding serum glycoprotein N-terminal" evidence="2">
    <location>
        <begin position="56"/>
        <end position="156"/>
    </location>
</feature>
<dbReference type="AlphaFoldDB" id="A0AAE1AEP6"/>
<organism evidence="3 4">
    <name type="scientific">Elysia crispata</name>
    <name type="common">lettuce slug</name>
    <dbReference type="NCBI Taxonomy" id="231223"/>
    <lineage>
        <taxon>Eukaryota</taxon>
        <taxon>Metazoa</taxon>
        <taxon>Spiralia</taxon>
        <taxon>Lophotrochozoa</taxon>
        <taxon>Mollusca</taxon>
        <taxon>Gastropoda</taxon>
        <taxon>Heterobranchia</taxon>
        <taxon>Euthyneura</taxon>
        <taxon>Panpulmonata</taxon>
        <taxon>Sacoglossa</taxon>
        <taxon>Placobranchoidea</taxon>
        <taxon>Plakobranchidae</taxon>
        <taxon>Elysia</taxon>
    </lineage>
</organism>
<gene>
    <name evidence="3" type="ORF">RRG08_061787</name>
</gene>